<feature type="region of interest" description="Disordered" evidence="1">
    <location>
        <begin position="392"/>
        <end position="419"/>
    </location>
</feature>
<evidence type="ECO:0000313" key="4">
    <source>
        <dbReference type="Proteomes" id="UP000681720"/>
    </source>
</evidence>
<gene>
    <name evidence="3" type="ORF">GIL414_LOCUS15555</name>
</gene>
<feature type="compositionally biased region" description="Low complexity" evidence="1">
    <location>
        <begin position="474"/>
        <end position="485"/>
    </location>
</feature>
<feature type="compositionally biased region" description="Basic and acidic residues" evidence="1">
    <location>
        <begin position="392"/>
        <end position="407"/>
    </location>
</feature>
<proteinExistence type="predicted"/>
<sequence length="729" mass="83626">CLLLHLIASYYSVILGVWNPKYNKVVYPYSKNDYTARTHEDYLKSAREAVKKSKGRKQVATDGIKGLSCLFKIFNYPCQIIFDYMHLVCLCHIPSVIHRWCQRISKSSIQDVDQRLKQLRTPHNIKVVFLESIQSVNLWKAKNSRLFVLYVGVPIMTNRLPTLLFSHFIIYSLAIKLLHTPQSEQDILLGERLLHYYCRTIANIYDSSMEIFSLHAHIHLGHQVRLHGGLAHTSAFAFESAIRYIKKSAHGSINIASQIAYWNNLRCTTQLKKFNLAETSLIDIIIMSNRNISTRSCTLNRRPVEHSEVYHVIIFPCDNSFSVVKSKQCSPAEQDGFVFVQSGQKKYMGFIFATGKMDVDHQTMAKLFFDLGNFEMSSKVADRLCQKRHEEIESDYERQNENTRPKEATSNTPEKTYTTLKDVPLSIDIPVAVVHQASSRQIVSNFTTTTNSATYIISNNLLLSSPVRETSLPTTKISSTTASSSNLNGRNRSTVDWSPSPSHNKKKKRSVKNQKDNVSSSDIESDDEDLIRTNEIIKTPTFTGRRITNSITTDCVTKVPIDAESYFRQMEKKYFSPLLIALERIEKMIQTLYKNQLKIQKTLNKKQVSIALDEPGADDNDDMNFPSSLIFNSADGMSSVDLLKIPATRDKANLYVTNLVEKMFSIDELVELKPDQTHEDSRYQMIREAVRCKFKLTNEQLDQLFNDWLREVFLAKRRVAVRKLRMETN</sequence>
<dbReference type="PANTHER" id="PTHR46579">
    <property type="entry name" value="F5/8 TYPE C DOMAIN-CONTAINING PROTEIN-RELATED"/>
    <property type="match status" value="1"/>
</dbReference>
<dbReference type="AlphaFoldDB" id="A0A8S2PXL5"/>
<name>A0A8S2PXL5_9BILA</name>
<dbReference type="PANTHER" id="PTHR46579:SF1">
    <property type="entry name" value="F5_8 TYPE C DOMAIN-CONTAINING PROTEIN"/>
    <property type="match status" value="1"/>
</dbReference>
<feature type="compositionally biased region" description="Basic residues" evidence="1">
    <location>
        <begin position="503"/>
        <end position="512"/>
    </location>
</feature>
<organism evidence="3 4">
    <name type="scientific">Rotaria magnacalcarata</name>
    <dbReference type="NCBI Taxonomy" id="392030"/>
    <lineage>
        <taxon>Eukaryota</taxon>
        <taxon>Metazoa</taxon>
        <taxon>Spiralia</taxon>
        <taxon>Gnathifera</taxon>
        <taxon>Rotifera</taxon>
        <taxon>Eurotatoria</taxon>
        <taxon>Bdelloidea</taxon>
        <taxon>Philodinida</taxon>
        <taxon>Philodinidae</taxon>
        <taxon>Rotaria</taxon>
    </lineage>
</organism>
<evidence type="ECO:0000313" key="3">
    <source>
        <dbReference type="EMBL" id="CAF4071778.1"/>
    </source>
</evidence>
<protein>
    <submittedName>
        <fullName evidence="3">Uncharacterized protein</fullName>
    </submittedName>
</protein>
<feature type="non-terminal residue" evidence="3">
    <location>
        <position position="1"/>
    </location>
</feature>
<feature type="signal peptide" evidence="2">
    <location>
        <begin position="1"/>
        <end position="16"/>
    </location>
</feature>
<dbReference type="Proteomes" id="UP000681720">
    <property type="component" value="Unassembled WGS sequence"/>
</dbReference>
<dbReference type="EMBL" id="CAJOBJ010006874">
    <property type="protein sequence ID" value="CAF4071778.1"/>
    <property type="molecule type" value="Genomic_DNA"/>
</dbReference>
<feature type="compositionally biased region" description="Polar residues" evidence="1">
    <location>
        <begin position="408"/>
        <end position="419"/>
    </location>
</feature>
<accession>A0A8S2PXL5</accession>
<feature type="compositionally biased region" description="Polar residues" evidence="1">
    <location>
        <begin position="486"/>
        <end position="502"/>
    </location>
</feature>
<keyword evidence="2" id="KW-0732">Signal</keyword>
<reference evidence="3" key="1">
    <citation type="submission" date="2021-02" db="EMBL/GenBank/DDBJ databases">
        <authorList>
            <person name="Nowell W R."/>
        </authorList>
    </citation>
    <scope>NUCLEOTIDE SEQUENCE</scope>
</reference>
<comment type="caution">
    <text evidence="3">The sequence shown here is derived from an EMBL/GenBank/DDBJ whole genome shotgun (WGS) entry which is preliminary data.</text>
</comment>
<feature type="chain" id="PRO_5035828083" evidence="2">
    <location>
        <begin position="17"/>
        <end position="729"/>
    </location>
</feature>
<feature type="region of interest" description="Disordered" evidence="1">
    <location>
        <begin position="473"/>
        <end position="525"/>
    </location>
</feature>
<evidence type="ECO:0000256" key="1">
    <source>
        <dbReference type="SAM" id="MobiDB-lite"/>
    </source>
</evidence>
<evidence type="ECO:0000256" key="2">
    <source>
        <dbReference type="SAM" id="SignalP"/>
    </source>
</evidence>